<evidence type="ECO:0000259" key="1">
    <source>
        <dbReference type="Pfam" id="PF19141"/>
    </source>
</evidence>
<dbReference type="Pfam" id="PF19141">
    <property type="entry name" value="DUF5824"/>
    <property type="match status" value="1"/>
</dbReference>
<proteinExistence type="predicted"/>
<organism evidence="2">
    <name type="scientific">viral metagenome</name>
    <dbReference type="NCBI Taxonomy" id="1070528"/>
    <lineage>
        <taxon>unclassified sequences</taxon>
        <taxon>metagenomes</taxon>
        <taxon>organismal metagenomes</taxon>
    </lineage>
</organism>
<dbReference type="InterPro" id="IPR043862">
    <property type="entry name" value="DUF5824"/>
</dbReference>
<sequence>MTRKFRKQITRRYLPNKLSKKDRKVQSKMLQKSIKLYKKGQYYTRRKLKSYPHKKSQHLSNAERIYKIPNLAINDALVKKTGCSKESLEHIVRKGEGAYFSSGSRPNQTAQSWGVARLASSITGGKAAAVDFNILEEGCKPGSKALKMALHSKKINGHGTRRVPKTRM</sequence>
<protein>
    <recommendedName>
        <fullName evidence="1">DUF5824 domain-containing protein</fullName>
    </recommendedName>
</protein>
<reference evidence="2" key="1">
    <citation type="journal article" date="2020" name="Nature">
        <title>Giant virus diversity and host interactions through global metagenomics.</title>
        <authorList>
            <person name="Schulz F."/>
            <person name="Roux S."/>
            <person name="Paez-Espino D."/>
            <person name="Jungbluth S."/>
            <person name="Walsh D.A."/>
            <person name="Denef V.J."/>
            <person name="McMahon K.D."/>
            <person name="Konstantinidis K.T."/>
            <person name="Eloe-Fadrosh E.A."/>
            <person name="Kyrpides N.C."/>
            <person name="Woyke T."/>
        </authorList>
    </citation>
    <scope>NUCLEOTIDE SEQUENCE</scope>
    <source>
        <strain evidence="2">GVMAG-M-3300009182-46</strain>
    </source>
</reference>
<dbReference type="EMBL" id="MN739035">
    <property type="protein sequence ID" value="QHT36292.1"/>
    <property type="molecule type" value="Genomic_DNA"/>
</dbReference>
<dbReference type="AlphaFoldDB" id="A0A6C0F546"/>
<accession>A0A6C0F546</accession>
<name>A0A6C0F546_9ZZZZ</name>
<feature type="domain" description="DUF5824" evidence="1">
    <location>
        <begin position="25"/>
        <end position="130"/>
    </location>
</feature>
<evidence type="ECO:0000313" key="2">
    <source>
        <dbReference type="EMBL" id="QHT36292.1"/>
    </source>
</evidence>